<gene>
    <name evidence="3" type="ORF">EV356DRAFT_536317</name>
</gene>
<dbReference type="InterPro" id="IPR019481">
    <property type="entry name" value="TFIIIC_triple_barrel"/>
</dbReference>
<dbReference type="EMBL" id="ML991840">
    <property type="protein sequence ID" value="KAF2230496.1"/>
    <property type="molecule type" value="Genomic_DNA"/>
</dbReference>
<dbReference type="OrthoDB" id="1877767at2759"/>
<feature type="region of interest" description="Disordered" evidence="1">
    <location>
        <begin position="1"/>
        <end position="21"/>
    </location>
</feature>
<dbReference type="Proteomes" id="UP000800092">
    <property type="component" value="Unassembled WGS sequence"/>
</dbReference>
<dbReference type="AlphaFoldDB" id="A0A6A6GXG9"/>
<feature type="region of interest" description="Disordered" evidence="1">
    <location>
        <begin position="205"/>
        <end position="376"/>
    </location>
</feature>
<dbReference type="Gene3D" id="2.60.40.4370">
    <property type="match status" value="1"/>
</dbReference>
<evidence type="ECO:0000313" key="4">
    <source>
        <dbReference type="Proteomes" id="UP000800092"/>
    </source>
</evidence>
<evidence type="ECO:0000259" key="2">
    <source>
        <dbReference type="Pfam" id="PF10419"/>
    </source>
</evidence>
<feature type="region of interest" description="Disordered" evidence="1">
    <location>
        <begin position="160"/>
        <end position="192"/>
    </location>
</feature>
<dbReference type="Pfam" id="PF10419">
    <property type="entry name" value="TFIIIC_sub6"/>
    <property type="match status" value="1"/>
</dbReference>
<keyword evidence="4" id="KW-1185">Reference proteome</keyword>
<organism evidence="3 4">
    <name type="scientific">Viridothelium virens</name>
    <name type="common">Speckled blister lichen</name>
    <name type="synonym">Trypethelium virens</name>
    <dbReference type="NCBI Taxonomy" id="1048519"/>
    <lineage>
        <taxon>Eukaryota</taxon>
        <taxon>Fungi</taxon>
        <taxon>Dikarya</taxon>
        <taxon>Ascomycota</taxon>
        <taxon>Pezizomycotina</taxon>
        <taxon>Dothideomycetes</taxon>
        <taxon>Dothideomycetes incertae sedis</taxon>
        <taxon>Trypetheliales</taxon>
        <taxon>Trypetheliaceae</taxon>
        <taxon>Viridothelium</taxon>
    </lineage>
</organism>
<feature type="compositionally biased region" description="Basic and acidic residues" evidence="1">
    <location>
        <begin position="292"/>
        <end position="312"/>
    </location>
</feature>
<feature type="compositionally biased region" description="Basic and acidic residues" evidence="1">
    <location>
        <begin position="223"/>
        <end position="253"/>
    </location>
</feature>
<name>A0A6A6GXG9_VIRVR</name>
<reference evidence="3" key="1">
    <citation type="journal article" date="2020" name="Stud. Mycol.">
        <title>101 Dothideomycetes genomes: a test case for predicting lifestyles and emergence of pathogens.</title>
        <authorList>
            <person name="Haridas S."/>
            <person name="Albert R."/>
            <person name="Binder M."/>
            <person name="Bloem J."/>
            <person name="Labutti K."/>
            <person name="Salamov A."/>
            <person name="Andreopoulos B."/>
            <person name="Baker S."/>
            <person name="Barry K."/>
            <person name="Bills G."/>
            <person name="Bluhm B."/>
            <person name="Cannon C."/>
            <person name="Castanera R."/>
            <person name="Culley D."/>
            <person name="Daum C."/>
            <person name="Ezra D."/>
            <person name="Gonzalez J."/>
            <person name="Henrissat B."/>
            <person name="Kuo A."/>
            <person name="Liang C."/>
            <person name="Lipzen A."/>
            <person name="Lutzoni F."/>
            <person name="Magnuson J."/>
            <person name="Mondo S."/>
            <person name="Nolan M."/>
            <person name="Ohm R."/>
            <person name="Pangilinan J."/>
            <person name="Park H.-J."/>
            <person name="Ramirez L."/>
            <person name="Alfaro M."/>
            <person name="Sun H."/>
            <person name="Tritt A."/>
            <person name="Yoshinaga Y."/>
            <person name="Zwiers L.-H."/>
            <person name="Turgeon B."/>
            <person name="Goodwin S."/>
            <person name="Spatafora J."/>
            <person name="Crous P."/>
            <person name="Grigoriev I."/>
        </authorList>
    </citation>
    <scope>NUCLEOTIDE SEQUENCE</scope>
    <source>
        <strain evidence="3">Tuck. ex Michener</strain>
    </source>
</reference>
<accession>A0A6A6GXG9</accession>
<proteinExistence type="predicted"/>
<feature type="domain" description="Transcription factor TFIIIC triple barrel" evidence="2">
    <location>
        <begin position="26"/>
        <end position="159"/>
    </location>
</feature>
<protein>
    <recommendedName>
        <fullName evidence="2">Transcription factor TFIIIC triple barrel domain-containing protein</fullName>
    </recommendedName>
</protein>
<evidence type="ECO:0000313" key="3">
    <source>
        <dbReference type="EMBL" id="KAF2230496.1"/>
    </source>
</evidence>
<evidence type="ECO:0000256" key="1">
    <source>
        <dbReference type="SAM" id="MobiDB-lite"/>
    </source>
</evidence>
<sequence>MAKRDLANGGSDHGVDSEWEYEYSQEESEDLYFVLEFPIPVEPETEPKITKRANIVFSSSGDALADAQDGSVTPEWSPDPAMRRPSAVKDDIQITDLHSLHPLVAYKRQIYSCNWASTLGTDMIFYRPVNEQSEQQPADPPSRLVATTAAKLVAKPIEVRARESNPLRPPTAIPAVGNGLQTGETEQSKVQKQKDFLERLQAAKSKRGEVDSVPMEPILTLKRPVDWVDQEKFDQARAEHEGRKRKSNNDEGAPKTPKARKPKSKGDTPVEKGQPTRRGSGRRVGQPSGRKSNRELRNLLGLKDTDGEKGESQEAGVPANGENDSASISIPTPAHFDFVESEDGQRTATVPRDSFREVAANDLATQRGADTMEDSD</sequence>